<comment type="caution">
    <text evidence="1">The sequence shown here is derived from an EMBL/GenBank/DDBJ whole genome shotgun (WGS) entry which is preliminary data.</text>
</comment>
<dbReference type="GO" id="GO:0005524">
    <property type="term" value="F:ATP binding"/>
    <property type="evidence" value="ECO:0007669"/>
    <property type="project" value="InterPro"/>
</dbReference>
<organism evidence="1 2">
    <name type="scientific">Nitrosomonas ureae</name>
    <dbReference type="NCBI Taxonomy" id="44577"/>
    <lineage>
        <taxon>Bacteria</taxon>
        <taxon>Pseudomonadati</taxon>
        <taxon>Pseudomonadota</taxon>
        <taxon>Betaproteobacteria</taxon>
        <taxon>Nitrosomonadales</taxon>
        <taxon>Nitrosomonadaceae</taxon>
        <taxon>Nitrosomonas</taxon>
    </lineage>
</organism>
<sequence length="224" mass="26086">MKKKSLLLNNLERKYFEEIYQSLNNYPEWEMKNVFNEKTLEYKEFRIFPLKFYVRDKTTRLTISAHEAGHAIVMAATYGAVDKAVIDLVDHPEGWLGFVASRQKDASDHPPIVQEGMPCKPAMKMDILIDAAGFVGESLVGKMTGNYHEKFLVYCRCRYLDDQEGAAPLTNWVQYVEWCKRIILNNENLFWRITDDLLAHSEMTESIKKLLYSGIRKEPTVLFF</sequence>
<dbReference type="GO" id="GO:0004176">
    <property type="term" value="F:ATP-dependent peptidase activity"/>
    <property type="evidence" value="ECO:0007669"/>
    <property type="project" value="InterPro"/>
</dbReference>
<dbReference type="EMBL" id="QAOL01000017">
    <property type="protein sequence ID" value="PTQ84630.1"/>
    <property type="molecule type" value="Genomic_DNA"/>
</dbReference>
<dbReference type="GO" id="GO:0006508">
    <property type="term" value="P:proteolysis"/>
    <property type="evidence" value="ECO:0007669"/>
    <property type="project" value="InterPro"/>
</dbReference>
<name>A0A2T5ILG6_9PROT</name>
<dbReference type="SUPFAM" id="SSF140990">
    <property type="entry name" value="FtsH protease domain-like"/>
    <property type="match status" value="1"/>
</dbReference>
<accession>A0A2T5ILG6</accession>
<dbReference type="AlphaFoldDB" id="A0A2T5ILG6"/>
<reference evidence="1 2" key="1">
    <citation type="submission" date="2018-04" db="EMBL/GenBank/DDBJ databases">
        <title>Active sludge and wastewater microbial communities from Klosterneuburg, Austria.</title>
        <authorList>
            <person name="Wagner M."/>
        </authorList>
    </citation>
    <scope>NUCLEOTIDE SEQUENCE [LARGE SCALE GENOMIC DNA]</scope>
    <source>
        <strain evidence="1 2">Nm4</strain>
    </source>
</reference>
<gene>
    <name evidence="1" type="ORF">C8R28_101759</name>
</gene>
<dbReference type="GO" id="GO:0004222">
    <property type="term" value="F:metalloendopeptidase activity"/>
    <property type="evidence" value="ECO:0007669"/>
    <property type="project" value="InterPro"/>
</dbReference>
<dbReference type="InterPro" id="IPR037219">
    <property type="entry name" value="Peptidase_M41-like"/>
</dbReference>
<proteinExistence type="predicted"/>
<evidence type="ECO:0000313" key="1">
    <source>
        <dbReference type="EMBL" id="PTQ84630.1"/>
    </source>
</evidence>
<protein>
    <recommendedName>
        <fullName evidence="3">Peptidase M41-like protein</fullName>
    </recommendedName>
</protein>
<evidence type="ECO:0008006" key="3">
    <source>
        <dbReference type="Google" id="ProtNLM"/>
    </source>
</evidence>
<dbReference type="Proteomes" id="UP000244110">
    <property type="component" value="Unassembled WGS sequence"/>
</dbReference>
<evidence type="ECO:0000313" key="2">
    <source>
        <dbReference type="Proteomes" id="UP000244110"/>
    </source>
</evidence>
<dbReference type="RefSeq" id="WP_107786844.1">
    <property type="nucleotide sequence ID" value="NZ_QAOL01000017.1"/>
</dbReference>